<dbReference type="Gene3D" id="3.30.70.100">
    <property type="match status" value="1"/>
</dbReference>
<dbReference type="Pfam" id="PF00403">
    <property type="entry name" value="HMA"/>
    <property type="match status" value="1"/>
</dbReference>
<dbReference type="Proteomes" id="UP001597036">
    <property type="component" value="Unassembled WGS sequence"/>
</dbReference>
<keyword evidence="4" id="KW-1185">Reference proteome</keyword>
<feature type="domain" description="HMA" evidence="2">
    <location>
        <begin position="2"/>
        <end position="67"/>
    </location>
</feature>
<keyword evidence="1" id="KW-0479">Metal-binding</keyword>
<dbReference type="InterPro" id="IPR036163">
    <property type="entry name" value="HMA_dom_sf"/>
</dbReference>
<sequence length="74" mass="7981">MKQLTLKLSGMTCPSCMTKIESAVGAVEGVHDTKVLFNAGKVKAHMDPLTDPQTVINTVEGLGYLVEKFSVKDE</sequence>
<name>A0ABW2Y2K2_9BIFI</name>
<gene>
    <name evidence="3" type="ORF">ACFQY8_00590</name>
</gene>
<dbReference type="EMBL" id="JBHTHQ010000006">
    <property type="protein sequence ID" value="MFD0704255.1"/>
    <property type="molecule type" value="Genomic_DNA"/>
</dbReference>
<comment type="caution">
    <text evidence="3">The sequence shown here is derived from an EMBL/GenBank/DDBJ whole genome shotgun (WGS) entry which is preliminary data.</text>
</comment>
<dbReference type="CDD" id="cd00371">
    <property type="entry name" value="HMA"/>
    <property type="match status" value="1"/>
</dbReference>
<reference evidence="4" key="1">
    <citation type="journal article" date="2019" name="Int. J. Syst. Evol. Microbiol.">
        <title>The Global Catalogue of Microorganisms (GCM) 10K type strain sequencing project: providing services to taxonomists for standard genome sequencing and annotation.</title>
        <authorList>
            <consortium name="The Broad Institute Genomics Platform"/>
            <consortium name="The Broad Institute Genome Sequencing Center for Infectious Disease"/>
            <person name="Wu L."/>
            <person name="Ma J."/>
        </authorList>
    </citation>
    <scope>NUCLEOTIDE SEQUENCE [LARGE SCALE GENOMIC DNA]</scope>
    <source>
        <strain evidence="4">CCM 8604</strain>
    </source>
</reference>
<dbReference type="RefSeq" id="WP_377937614.1">
    <property type="nucleotide sequence ID" value="NZ_JBHTHQ010000006.1"/>
</dbReference>
<evidence type="ECO:0000313" key="3">
    <source>
        <dbReference type="EMBL" id="MFD0704255.1"/>
    </source>
</evidence>
<dbReference type="PROSITE" id="PS01047">
    <property type="entry name" value="HMA_1"/>
    <property type="match status" value="1"/>
</dbReference>
<evidence type="ECO:0000313" key="4">
    <source>
        <dbReference type="Proteomes" id="UP001597036"/>
    </source>
</evidence>
<dbReference type="InterPro" id="IPR006121">
    <property type="entry name" value="HMA_dom"/>
</dbReference>
<evidence type="ECO:0000256" key="1">
    <source>
        <dbReference type="ARBA" id="ARBA00022723"/>
    </source>
</evidence>
<proteinExistence type="predicted"/>
<dbReference type="PROSITE" id="PS50846">
    <property type="entry name" value="HMA_2"/>
    <property type="match status" value="1"/>
</dbReference>
<evidence type="ECO:0000259" key="2">
    <source>
        <dbReference type="PROSITE" id="PS50846"/>
    </source>
</evidence>
<dbReference type="InterPro" id="IPR017969">
    <property type="entry name" value="Heavy-metal-associated_CS"/>
</dbReference>
<protein>
    <submittedName>
        <fullName evidence="3">Heavy-metal-associated domain-containing protein</fullName>
    </submittedName>
</protein>
<accession>A0ABW2Y2K2</accession>
<dbReference type="SUPFAM" id="SSF55008">
    <property type="entry name" value="HMA, heavy metal-associated domain"/>
    <property type="match status" value="1"/>
</dbReference>
<organism evidence="3 4">
    <name type="scientific">Alloscardovia venturai</name>
    <dbReference type="NCBI Taxonomy" id="1769421"/>
    <lineage>
        <taxon>Bacteria</taxon>
        <taxon>Bacillati</taxon>
        <taxon>Actinomycetota</taxon>
        <taxon>Actinomycetes</taxon>
        <taxon>Bifidobacteriales</taxon>
        <taxon>Bifidobacteriaceae</taxon>
        <taxon>Alloscardovia</taxon>
    </lineage>
</organism>